<keyword evidence="2" id="KW-0808">Transferase</keyword>
<proteinExistence type="predicted"/>
<organism evidence="2 3">
    <name type="scientific">Paracoccus chinensis</name>
    <dbReference type="NCBI Taxonomy" id="525640"/>
    <lineage>
        <taxon>Bacteria</taxon>
        <taxon>Pseudomonadati</taxon>
        <taxon>Pseudomonadota</taxon>
        <taxon>Alphaproteobacteria</taxon>
        <taxon>Rhodobacterales</taxon>
        <taxon>Paracoccaceae</taxon>
        <taxon>Paracoccus</taxon>
    </lineage>
</organism>
<feature type="region of interest" description="Disordered" evidence="1">
    <location>
        <begin position="294"/>
        <end position="317"/>
    </location>
</feature>
<dbReference type="STRING" id="525640.SAMN04487971_10716"/>
<dbReference type="OrthoDB" id="1997677at2"/>
<sequence length="317" mass="35546">MKLVFSAMKDEGPDVLEWVCYQRAVGFDEVLVYTNDCTDGSDDLLDALQAAGLVHHRRHSVLGQDLAPQDAAARLMIDDPVYRRAIWALWADADEFLLPLTVADVPALVAALEDRGADAMALPWRNFGSSGHVDVPKGLVIENFSKSSAELTRMERTFKCLFRASADIEQLFAHRPIWLAGAKVRMVAQDLSPLADEAAGRIKENGRPDELLPREIKKRPRVAQINHYPVKSLRQFLLKRTRRSGLGNKGRFADGYLNRFDINETERTEIYRFAPAVRAMMTEALADPAVQEAHSAAVRRRDERVARTDPAQISREG</sequence>
<accession>A0A1G9HUA0</accession>
<dbReference type="Pfam" id="PF13704">
    <property type="entry name" value="Glyco_tranf_2_4"/>
    <property type="match status" value="1"/>
</dbReference>
<evidence type="ECO:0000313" key="2">
    <source>
        <dbReference type="EMBL" id="SDL16294.1"/>
    </source>
</evidence>
<evidence type="ECO:0000256" key="1">
    <source>
        <dbReference type="SAM" id="MobiDB-lite"/>
    </source>
</evidence>
<keyword evidence="3" id="KW-1185">Reference proteome</keyword>
<dbReference type="GO" id="GO:0016740">
    <property type="term" value="F:transferase activity"/>
    <property type="evidence" value="ECO:0007669"/>
    <property type="project" value="UniProtKB-KW"/>
</dbReference>
<name>A0A1G9HUA0_9RHOB</name>
<evidence type="ECO:0000313" key="3">
    <source>
        <dbReference type="Proteomes" id="UP000199555"/>
    </source>
</evidence>
<gene>
    <name evidence="2" type="ORF">SAMN04487971_10716</name>
</gene>
<reference evidence="3" key="1">
    <citation type="submission" date="2016-10" db="EMBL/GenBank/DDBJ databases">
        <authorList>
            <person name="Varghese N."/>
            <person name="Submissions S."/>
        </authorList>
    </citation>
    <scope>NUCLEOTIDE SEQUENCE [LARGE SCALE GENOMIC DNA]</scope>
    <source>
        <strain evidence="3">CGMCC 1.7655</strain>
    </source>
</reference>
<protein>
    <submittedName>
        <fullName evidence="2">Glycosyl transferase family 2</fullName>
    </submittedName>
</protein>
<dbReference type="RefSeq" id="WP_090754906.1">
    <property type="nucleotide sequence ID" value="NZ_FNGE01000007.1"/>
</dbReference>
<dbReference type="Proteomes" id="UP000199555">
    <property type="component" value="Unassembled WGS sequence"/>
</dbReference>
<dbReference type="AlphaFoldDB" id="A0A1G9HUA0"/>
<dbReference type="EMBL" id="FNGE01000007">
    <property type="protein sequence ID" value="SDL16294.1"/>
    <property type="molecule type" value="Genomic_DNA"/>
</dbReference>